<dbReference type="GO" id="GO:0000932">
    <property type="term" value="C:P-body"/>
    <property type="evidence" value="ECO:0007669"/>
    <property type="project" value="TreeGrafter"/>
</dbReference>
<sequence>MKPTYFQPGALHTDDGKISKVPSTDGSEDWILINGTPASCVQIGLHHFFADKGPVDLVVSGPNYGRNTTALFSLSSGTIGGAMEGAICGKKSIAISYAFDSRNHDPEIIKEASQRGAQVIEYLYSNWPETGVDLFNVNVPLRKGVISSKVVYADILPNKWSAAGNSYDEVLVNDDEDANEHEHEIREREVQGPSTPKPTQSTAHRHFKWNPRLKEVYESVEKAGPGSDGWAVKEGWTSITPLRANFWHVQGFDGEIKLDNEKPFAYRPGVDHRKLRAVINYPDSYVQPLIMKAIQRHLSSFSIDYIDPHTTLPFTSDYTLQIRSYETLDLEQALSNPSTSLINAYIIRKALIRKHYLSNTIATWIVKNPESVLKNHFKPTVDFELDYAEFLDDALLEAYELHEDFNLNETRPRAERNWWILKPGMSDGGNGIRLFSTFKELESIFQEWDEPSDDEDVIDDDDSLSPRQKTGAFLEHEEEGAGAMTSQLRHFIAQPYIDPPLLLHSKGNKKFHIRVYVLAVGALQVYVYREMLALFAAKSYVSPGSDESPHLASHLTNTCFQDESTKDSSVFRFWSLEEPAIKTADWKEQIWEQICQVTGEVFEAAARGQMVHFQTLPNAFELFGVDFMVDASLNVWLLELNAFPDFKQTGPELQETVVGGLFDEGIQLATKPFFEHASGRDDEPGVGRMRLVRELDLGRRYSFYLITLNAGS</sequence>
<dbReference type="PANTHER" id="PTHR47551">
    <property type="entry name" value="TUBULIN--TYROSINE LIGASE PBY1-RELATED"/>
    <property type="match status" value="1"/>
</dbReference>
<protein>
    <submittedName>
        <fullName evidence="3">Putative tubulin-tyrosine ligase family protein</fullName>
    </submittedName>
</protein>
<dbReference type="GO" id="GO:0016874">
    <property type="term" value="F:ligase activity"/>
    <property type="evidence" value="ECO:0007669"/>
    <property type="project" value="UniProtKB-KW"/>
</dbReference>
<evidence type="ECO:0000256" key="1">
    <source>
        <dbReference type="SAM" id="MobiDB-lite"/>
    </source>
</evidence>
<keyword evidence="3" id="KW-0436">Ligase</keyword>
<feature type="compositionally biased region" description="Polar residues" evidence="1">
    <location>
        <begin position="192"/>
        <end position="202"/>
    </location>
</feature>
<accession>A0A0G2HE03</accession>
<dbReference type="OrthoDB" id="202825at2759"/>
<feature type="domain" description="Survival protein SurE-like phosphatase/nucleotidase" evidence="2">
    <location>
        <begin position="20"/>
        <end position="143"/>
    </location>
</feature>
<reference evidence="3 4" key="2">
    <citation type="submission" date="2015-05" db="EMBL/GenBank/DDBJ databases">
        <authorList>
            <person name="Morales-Cruz A."/>
            <person name="Amrine K.C."/>
            <person name="Cantu D."/>
        </authorList>
    </citation>
    <scope>NUCLEOTIDE SEQUENCE [LARGE SCALE GENOMIC DNA]</scope>
    <source>
        <strain evidence="3">UCRPC4</strain>
    </source>
</reference>
<feature type="compositionally biased region" description="Basic and acidic residues" evidence="1">
    <location>
        <begin position="180"/>
        <end position="190"/>
    </location>
</feature>
<dbReference type="Pfam" id="PF01975">
    <property type="entry name" value="SurE"/>
    <property type="match status" value="1"/>
</dbReference>
<name>A0A0G2HE03_PHACM</name>
<dbReference type="GO" id="GO:0016787">
    <property type="term" value="F:hydrolase activity"/>
    <property type="evidence" value="ECO:0007669"/>
    <property type="project" value="InterPro"/>
</dbReference>
<feature type="region of interest" description="Disordered" evidence="1">
    <location>
        <begin position="178"/>
        <end position="203"/>
    </location>
</feature>
<keyword evidence="4" id="KW-1185">Reference proteome</keyword>
<dbReference type="AlphaFoldDB" id="A0A0G2HE03"/>
<dbReference type="Proteomes" id="UP000053317">
    <property type="component" value="Unassembled WGS sequence"/>
</dbReference>
<dbReference type="InterPro" id="IPR004344">
    <property type="entry name" value="TTL/TTLL_fam"/>
</dbReference>
<reference evidence="3 4" key="1">
    <citation type="submission" date="2015-05" db="EMBL/GenBank/DDBJ databases">
        <title>Distinctive expansion of gene families associated with plant cell wall degradation and secondary metabolism in the genomes of grapevine trunk pathogens.</title>
        <authorList>
            <person name="Lawrence D.P."/>
            <person name="Travadon R."/>
            <person name="Rolshausen P.E."/>
            <person name="Baumgartner K."/>
        </authorList>
    </citation>
    <scope>NUCLEOTIDE SEQUENCE [LARGE SCALE GENOMIC DNA]</scope>
    <source>
        <strain evidence="3">UCRPC4</strain>
    </source>
</reference>
<evidence type="ECO:0000259" key="2">
    <source>
        <dbReference type="Pfam" id="PF01975"/>
    </source>
</evidence>
<dbReference type="InterPro" id="IPR036523">
    <property type="entry name" value="SurE-like_sf"/>
</dbReference>
<proteinExistence type="predicted"/>
<dbReference type="PANTHER" id="PTHR47551:SF1">
    <property type="entry name" value="TUBULIN--TYROSINE LIGASE PBY1-RELATED"/>
    <property type="match status" value="1"/>
</dbReference>
<dbReference type="SUPFAM" id="SSF64167">
    <property type="entry name" value="SurE-like"/>
    <property type="match status" value="1"/>
</dbReference>
<dbReference type="EMBL" id="LCWF01000034">
    <property type="protein sequence ID" value="KKY26730.1"/>
    <property type="molecule type" value="Genomic_DNA"/>
</dbReference>
<gene>
    <name evidence="3" type="ORF">UCRPC4_g01421</name>
</gene>
<dbReference type="Pfam" id="PF03133">
    <property type="entry name" value="TTL"/>
    <property type="match status" value="1"/>
</dbReference>
<dbReference type="Gene3D" id="3.30.470.20">
    <property type="entry name" value="ATP-grasp fold, B domain"/>
    <property type="match status" value="1"/>
</dbReference>
<organism evidence="3 4">
    <name type="scientific">Phaeomoniella chlamydospora</name>
    <name type="common">Phaeoacremonium chlamydosporum</name>
    <dbReference type="NCBI Taxonomy" id="158046"/>
    <lineage>
        <taxon>Eukaryota</taxon>
        <taxon>Fungi</taxon>
        <taxon>Dikarya</taxon>
        <taxon>Ascomycota</taxon>
        <taxon>Pezizomycotina</taxon>
        <taxon>Eurotiomycetes</taxon>
        <taxon>Chaetothyriomycetidae</taxon>
        <taxon>Phaeomoniellales</taxon>
        <taxon>Phaeomoniellaceae</taxon>
        <taxon>Phaeomoniella</taxon>
    </lineage>
</organism>
<dbReference type="SUPFAM" id="SSF56059">
    <property type="entry name" value="Glutathione synthetase ATP-binding domain-like"/>
    <property type="match status" value="1"/>
</dbReference>
<evidence type="ECO:0000313" key="4">
    <source>
        <dbReference type="Proteomes" id="UP000053317"/>
    </source>
</evidence>
<dbReference type="PROSITE" id="PS51221">
    <property type="entry name" value="TTL"/>
    <property type="match status" value="1"/>
</dbReference>
<evidence type="ECO:0000313" key="3">
    <source>
        <dbReference type="EMBL" id="KKY26730.1"/>
    </source>
</evidence>
<dbReference type="InterPro" id="IPR027746">
    <property type="entry name" value="TTL"/>
</dbReference>
<dbReference type="InterPro" id="IPR002828">
    <property type="entry name" value="SurE-like_Pase/nucleotidase"/>
</dbReference>
<dbReference type="Gene3D" id="3.40.1210.10">
    <property type="entry name" value="Survival protein SurE-like phosphatase/nucleotidase"/>
    <property type="match status" value="1"/>
</dbReference>
<comment type="caution">
    <text evidence="3">The sequence shown here is derived from an EMBL/GenBank/DDBJ whole genome shotgun (WGS) entry which is preliminary data.</text>
</comment>